<dbReference type="Proteomes" id="UP000030758">
    <property type="component" value="Unassembled WGS sequence"/>
</dbReference>
<evidence type="ECO:0000313" key="1">
    <source>
        <dbReference type="EMBL" id="KFD58737.1"/>
    </source>
</evidence>
<gene>
    <name evidence="1" type="ORF">M513_00430</name>
    <name evidence="2" type="ORF">M514_00430</name>
</gene>
<evidence type="ECO:0000313" key="3">
    <source>
        <dbReference type="Proteomes" id="UP000030764"/>
    </source>
</evidence>
<protein>
    <submittedName>
        <fullName evidence="1">Uncharacterized protein</fullName>
    </submittedName>
</protein>
<name>A0A085MNE1_9BILA</name>
<dbReference type="AlphaFoldDB" id="A0A085MNE1"/>
<dbReference type="EMBL" id="KL367479">
    <property type="protein sequence ID" value="KFD72018.1"/>
    <property type="molecule type" value="Genomic_DNA"/>
</dbReference>
<organism evidence="1 3">
    <name type="scientific">Trichuris suis</name>
    <name type="common">pig whipworm</name>
    <dbReference type="NCBI Taxonomy" id="68888"/>
    <lineage>
        <taxon>Eukaryota</taxon>
        <taxon>Metazoa</taxon>
        <taxon>Ecdysozoa</taxon>
        <taxon>Nematoda</taxon>
        <taxon>Enoplea</taxon>
        <taxon>Dorylaimia</taxon>
        <taxon>Trichinellida</taxon>
        <taxon>Trichuridae</taxon>
        <taxon>Trichuris</taxon>
    </lineage>
</organism>
<evidence type="ECO:0000313" key="2">
    <source>
        <dbReference type="EMBL" id="KFD72018.1"/>
    </source>
</evidence>
<dbReference type="Proteomes" id="UP000030764">
    <property type="component" value="Unassembled WGS sequence"/>
</dbReference>
<accession>A0A085MNE1</accession>
<proteinExistence type="predicted"/>
<dbReference type="EMBL" id="KL363183">
    <property type="protein sequence ID" value="KFD58737.1"/>
    <property type="molecule type" value="Genomic_DNA"/>
</dbReference>
<keyword evidence="3" id="KW-1185">Reference proteome</keyword>
<sequence length="108" mass="11997">MDSRSKCSNIICRMSVRVGRLLFRSGGKRSYSAIHSAPIVYDMYQRCMSLPSAQCELTCSLCTNDIDDLRHMPVITVTQGCLAKDKRFRAPGGSRIMPSPPLILLAQC</sequence>
<reference evidence="1 3" key="1">
    <citation type="journal article" date="2014" name="Nat. Genet.">
        <title>Genome and transcriptome of the porcine whipworm Trichuris suis.</title>
        <authorList>
            <person name="Jex A.R."/>
            <person name="Nejsum P."/>
            <person name="Schwarz E.M."/>
            <person name="Hu L."/>
            <person name="Young N.D."/>
            <person name="Hall R.S."/>
            <person name="Korhonen P.K."/>
            <person name="Liao S."/>
            <person name="Thamsborg S."/>
            <person name="Xia J."/>
            <person name="Xu P."/>
            <person name="Wang S."/>
            <person name="Scheerlinck J.P."/>
            <person name="Hofmann A."/>
            <person name="Sternberg P.W."/>
            <person name="Wang J."/>
            <person name="Gasser R.B."/>
        </authorList>
    </citation>
    <scope>NUCLEOTIDE SEQUENCE [LARGE SCALE GENOMIC DNA]</scope>
    <source>
        <strain evidence="2">DCEP-RM93F</strain>
        <strain evidence="1">DCEP-RM93M</strain>
    </source>
</reference>